<evidence type="ECO:0000256" key="3">
    <source>
        <dbReference type="SAM" id="MobiDB-lite"/>
    </source>
</evidence>
<dbReference type="EMBL" id="BRXZ01000339">
    <property type="protein sequence ID" value="GMI09791.1"/>
    <property type="molecule type" value="Genomic_DNA"/>
</dbReference>
<evidence type="ECO:0000256" key="2">
    <source>
        <dbReference type="RuleBase" id="RU003876"/>
    </source>
</evidence>
<dbReference type="Gene3D" id="3.30.1120.90">
    <property type="entry name" value="Nucleosome assembly protein"/>
    <property type="match status" value="1"/>
</dbReference>
<evidence type="ECO:0000256" key="1">
    <source>
        <dbReference type="ARBA" id="ARBA00009947"/>
    </source>
</evidence>
<gene>
    <name evidence="4" type="ORF">TrRE_jg12867</name>
</gene>
<dbReference type="SUPFAM" id="SSF143113">
    <property type="entry name" value="NAP-like"/>
    <property type="match status" value="1"/>
</dbReference>
<proteinExistence type="inferred from homology"/>
<evidence type="ECO:0000313" key="5">
    <source>
        <dbReference type="Proteomes" id="UP001165082"/>
    </source>
</evidence>
<feature type="compositionally biased region" description="Pro residues" evidence="3">
    <location>
        <begin position="1"/>
        <end position="20"/>
    </location>
</feature>
<sequence>MADTPPVPPAGSAAPPPPPDAAVEAITDGITNIPAPASEYLKERAALEQKFAARYSELFTKRMAVVNGDMDDEIDKLEEAGLKAEADASSSADPVTVKRSDDGIVGCPQFWVCAISQHDTIAETLSEEDVDCLEYLRDIAAADHVDGKGFTLKFTFGENPYFTNTVLEKTYTIPNLYLNDEPLLEKIDATEIKWKEGKSLTYKTVTKKQRAKKGKNAGQIRTITQQQRTDSFFHYFSPISIPGKDDSGVLDEEEADELEEKLDEDYELGCAFRSYVVPDAIQCSSHHV</sequence>
<name>A0A9W7FCT9_9STRA</name>
<dbReference type="OrthoDB" id="27325at2759"/>
<feature type="region of interest" description="Disordered" evidence="3">
    <location>
        <begin position="1"/>
        <end position="24"/>
    </location>
</feature>
<dbReference type="Pfam" id="PF00956">
    <property type="entry name" value="NAP"/>
    <property type="match status" value="1"/>
</dbReference>
<dbReference type="GO" id="GO:0005634">
    <property type="term" value="C:nucleus"/>
    <property type="evidence" value="ECO:0007669"/>
    <property type="project" value="InterPro"/>
</dbReference>
<comment type="similarity">
    <text evidence="1 2">Belongs to the nucleosome assembly protein (NAP) family.</text>
</comment>
<dbReference type="PANTHER" id="PTHR11875">
    <property type="entry name" value="TESTIS-SPECIFIC Y-ENCODED PROTEIN"/>
    <property type="match status" value="1"/>
</dbReference>
<comment type="caution">
    <text evidence="4">The sequence shown here is derived from an EMBL/GenBank/DDBJ whole genome shotgun (WGS) entry which is preliminary data.</text>
</comment>
<dbReference type="InterPro" id="IPR002164">
    <property type="entry name" value="NAP_family"/>
</dbReference>
<accession>A0A9W7FCT9</accession>
<dbReference type="GO" id="GO:0006334">
    <property type="term" value="P:nucleosome assembly"/>
    <property type="evidence" value="ECO:0007669"/>
    <property type="project" value="InterPro"/>
</dbReference>
<dbReference type="InterPro" id="IPR037231">
    <property type="entry name" value="NAP-like_sf"/>
</dbReference>
<keyword evidence="5" id="KW-1185">Reference proteome</keyword>
<reference evidence="4" key="1">
    <citation type="submission" date="2022-07" db="EMBL/GenBank/DDBJ databases">
        <title>Genome analysis of Parmales, a sister group of diatoms, reveals the evolutionary specialization of diatoms from phago-mixotrophs to photoautotrophs.</title>
        <authorList>
            <person name="Ban H."/>
            <person name="Sato S."/>
            <person name="Yoshikawa S."/>
            <person name="Kazumasa Y."/>
            <person name="Nakamura Y."/>
            <person name="Ichinomiya M."/>
            <person name="Saitoh K."/>
            <person name="Sato N."/>
            <person name="Blanc-Mathieu R."/>
            <person name="Endo H."/>
            <person name="Kuwata A."/>
            <person name="Ogata H."/>
        </authorList>
    </citation>
    <scope>NUCLEOTIDE SEQUENCE</scope>
</reference>
<dbReference type="Proteomes" id="UP001165082">
    <property type="component" value="Unassembled WGS sequence"/>
</dbReference>
<dbReference type="AlphaFoldDB" id="A0A9W7FCT9"/>
<dbReference type="Gene3D" id="1.20.5.1500">
    <property type="match status" value="1"/>
</dbReference>
<organism evidence="4 5">
    <name type="scientific">Triparma retinervis</name>
    <dbReference type="NCBI Taxonomy" id="2557542"/>
    <lineage>
        <taxon>Eukaryota</taxon>
        <taxon>Sar</taxon>
        <taxon>Stramenopiles</taxon>
        <taxon>Ochrophyta</taxon>
        <taxon>Bolidophyceae</taxon>
        <taxon>Parmales</taxon>
        <taxon>Triparmaceae</taxon>
        <taxon>Triparma</taxon>
    </lineage>
</organism>
<protein>
    <recommendedName>
        <fullName evidence="6">Nucleosome assembly protein</fullName>
    </recommendedName>
</protein>
<evidence type="ECO:0008006" key="6">
    <source>
        <dbReference type="Google" id="ProtNLM"/>
    </source>
</evidence>
<evidence type="ECO:0000313" key="4">
    <source>
        <dbReference type="EMBL" id="GMI09791.1"/>
    </source>
</evidence>